<dbReference type="HAMAP" id="MF_03130">
    <property type="entry name" value="mec17"/>
    <property type="match status" value="1"/>
</dbReference>
<feature type="compositionally biased region" description="Low complexity" evidence="4">
    <location>
        <begin position="207"/>
        <end position="219"/>
    </location>
</feature>
<dbReference type="Pfam" id="PF05301">
    <property type="entry name" value="Acetyltransf_16"/>
    <property type="match status" value="1"/>
</dbReference>
<feature type="binding site" evidence="3">
    <location>
        <begin position="122"/>
        <end position="135"/>
    </location>
    <ligand>
        <name>acetyl-CoA</name>
        <dbReference type="ChEBI" id="CHEBI:57288"/>
    </ligand>
</feature>
<feature type="domain" description="N-acetyltransferase" evidence="5">
    <location>
        <begin position="8"/>
        <end position="188"/>
    </location>
</feature>
<accession>A0A2G5STS2</accession>
<reference evidence="7" key="1">
    <citation type="submission" date="2017-10" db="EMBL/GenBank/DDBJ databases">
        <title>Rapid genome shrinkage in a self-fertile nematode reveals novel sperm competition proteins.</title>
        <authorList>
            <person name="Yin D."/>
            <person name="Schwarz E.M."/>
            <person name="Thomas C.G."/>
            <person name="Felde R.L."/>
            <person name="Korf I.F."/>
            <person name="Cutter A.D."/>
            <person name="Schartner C.M."/>
            <person name="Ralston E.J."/>
            <person name="Meyer B.J."/>
            <person name="Haag E.S."/>
        </authorList>
    </citation>
    <scope>NUCLEOTIDE SEQUENCE [LARGE SCALE GENOMIC DNA]</scope>
    <source>
        <strain evidence="7">JU1422</strain>
    </source>
</reference>
<dbReference type="GO" id="GO:0070507">
    <property type="term" value="P:regulation of microtubule cytoskeleton organization"/>
    <property type="evidence" value="ECO:0007669"/>
    <property type="project" value="UniProtKB-UniRule"/>
</dbReference>
<comment type="function">
    <text evidence="3">Specifically acetylates 'Lys-40' in alpha-tubulin/mec-12 on the lumenal side of microtubules. Promotes microtubule destabilization and accelerates microtubule dynamics; this activity may be independent of acetylation activity. Acetylates alpha-tubulin with a slow enzymatic rate, due to a catalytic site that is not optimized for acetyl transfer. Enters the microtubule through each end and diffuses quickly throughout the lumen of microtubules. Acetylates only long/old microtubules because of its slow acetylation rate since it does not have time to act on dynamically unstable microtubules before the enzyme is released. Required for the maintenance of touch receptor neurons and possibly other type of neurons involved in locomotion.</text>
</comment>
<dbReference type="EC" id="2.3.1.108" evidence="3"/>
<dbReference type="OrthoDB" id="447510at2759"/>
<feature type="compositionally biased region" description="Basic and acidic residues" evidence="4">
    <location>
        <begin position="260"/>
        <end position="270"/>
    </location>
</feature>
<dbReference type="EMBL" id="PDUG01000006">
    <property type="protein sequence ID" value="PIC18534.1"/>
    <property type="molecule type" value="Genomic_DNA"/>
</dbReference>
<sequence>MRSIQEKMEIAFDLSSIFTDNIQRLEKADLLKYSPKRYWAVAKSIDTLGEMSSKFHGWKRIITMYEKIIDHDEDQSVYILWDKVDGNKSVLKGILRVGYKTLYLTDNEQNQYMEKAMCILDFFIVPTEQRSGNGFKMFDAMLKAENVSVEQCAFDKPSAALRQFLEKYYDQKEPVMQSNKYAVFPNFFIGRHPTVPFTPRQTKRSSRASSAVSSHTTSRNTSPIGRNRPRHDSVADLMRQDNFTRGRSVIDPNSPAGFKLTRDQRHEPIW</sequence>
<dbReference type="Gene3D" id="3.40.630.30">
    <property type="match status" value="1"/>
</dbReference>
<dbReference type="FunFam" id="3.40.630.30:FF:000314">
    <property type="entry name" value="Alpha-tubulin N-acetyltransferase 2"/>
    <property type="match status" value="1"/>
</dbReference>
<dbReference type="GO" id="GO:0005874">
    <property type="term" value="C:microtubule"/>
    <property type="evidence" value="ECO:0007669"/>
    <property type="project" value="InterPro"/>
</dbReference>
<evidence type="ECO:0000256" key="2">
    <source>
        <dbReference type="ARBA" id="ARBA00023315"/>
    </source>
</evidence>
<keyword evidence="1 3" id="KW-0808">Transferase</keyword>
<name>A0A2G5STS2_9PELO</name>
<protein>
    <recommendedName>
        <fullName evidence="3">Alpha-tubulin N-acetyltransferase</fullName>
        <shortName evidence="3">Alpha-TAT</shortName>
        <shortName evidence="3">TAT</shortName>
        <ecNumber evidence="3">2.3.1.108</ecNumber>
    </recommendedName>
</protein>
<comment type="catalytic activity">
    <reaction evidence="3">
        <text>L-lysyl-[alpha-tubulin] + acetyl-CoA = N(6)-acetyl-L-lysyl-[alpha-tubulin] + CoA + H(+)</text>
        <dbReference type="Rhea" id="RHEA:15277"/>
        <dbReference type="Rhea" id="RHEA-COMP:11278"/>
        <dbReference type="Rhea" id="RHEA-COMP:11279"/>
        <dbReference type="ChEBI" id="CHEBI:15378"/>
        <dbReference type="ChEBI" id="CHEBI:29969"/>
        <dbReference type="ChEBI" id="CHEBI:57287"/>
        <dbReference type="ChEBI" id="CHEBI:57288"/>
        <dbReference type="ChEBI" id="CHEBI:61930"/>
        <dbReference type="EC" id="2.3.1.108"/>
    </reaction>
</comment>
<dbReference type="Proteomes" id="UP000230233">
    <property type="component" value="Chromosome X"/>
</dbReference>
<evidence type="ECO:0000313" key="6">
    <source>
        <dbReference type="EMBL" id="PIC18534.1"/>
    </source>
</evidence>
<evidence type="ECO:0000313" key="7">
    <source>
        <dbReference type="Proteomes" id="UP000230233"/>
    </source>
</evidence>
<dbReference type="InterPro" id="IPR007965">
    <property type="entry name" value="GNAT_ATAT"/>
</dbReference>
<keyword evidence="7" id="KW-1185">Reference proteome</keyword>
<organism evidence="6 7">
    <name type="scientific">Caenorhabditis nigoni</name>
    <dbReference type="NCBI Taxonomy" id="1611254"/>
    <lineage>
        <taxon>Eukaryota</taxon>
        <taxon>Metazoa</taxon>
        <taxon>Ecdysozoa</taxon>
        <taxon>Nematoda</taxon>
        <taxon>Chromadorea</taxon>
        <taxon>Rhabditida</taxon>
        <taxon>Rhabditina</taxon>
        <taxon>Rhabditomorpha</taxon>
        <taxon>Rhabditoidea</taxon>
        <taxon>Rhabditidae</taxon>
        <taxon>Peloderinae</taxon>
        <taxon>Caenorhabditis</taxon>
    </lineage>
</organism>
<comment type="caution">
    <text evidence="3">Lacks conserved residue(s) required for the propagation of feature annotation.</text>
</comment>
<comment type="similarity">
    <text evidence="3">Belongs to the acetyltransferase ATAT1 family.</text>
</comment>
<dbReference type="AlphaFoldDB" id="A0A2G5STS2"/>
<dbReference type="PROSITE" id="PS51730">
    <property type="entry name" value="GNAT_ATAT"/>
    <property type="match status" value="1"/>
</dbReference>
<feature type="region of interest" description="Disordered" evidence="4">
    <location>
        <begin position="198"/>
        <end position="270"/>
    </location>
</feature>
<evidence type="ECO:0000256" key="3">
    <source>
        <dbReference type="HAMAP-Rule" id="MF_03130"/>
    </source>
</evidence>
<dbReference type="GO" id="GO:0048666">
    <property type="term" value="P:neuron development"/>
    <property type="evidence" value="ECO:0007669"/>
    <property type="project" value="UniProtKB-UniRule"/>
</dbReference>
<dbReference type="PANTHER" id="PTHR12327:SF1">
    <property type="entry name" value="ALPHA-TUBULIN N-ACETYLTRANSFERASE 2"/>
    <property type="match status" value="1"/>
</dbReference>
<evidence type="ECO:0000256" key="4">
    <source>
        <dbReference type="SAM" id="MobiDB-lite"/>
    </source>
</evidence>
<proteinExistence type="inferred from homology"/>
<keyword evidence="2 3" id="KW-0012">Acyltransferase</keyword>
<dbReference type="InterPro" id="IPR038746">
    <property type="entry name" value="Atat"/>
</dbReference>
<feature type="compositionally biased region" description="Basic and acidic residues" evidence="4">
    <location>
        <begin position="230"/>
        <end position="244"/>
    </location>
</feature>
<gene>
    <name evidence="6" type="primary">Cni-atat-2</name>
    <name evidence="6" type="synonym">Cnig_chr_X.g24389</name>
    <name evidence="3" type="synonym">mec-17</name>
    <name evidence="6" type="ORF">B9Z55_024389</name>
</gene>
<dbReference type="GO" id="GO:0019799">
    <property type="term" value="F:tubulin N-acetyltransferase activity"/>
    <property type="evidence" value="ECO:0007669"/>
    <property type="project" value="UniProtKB-UniRule"/>
</dbReference>
<comment type="caution">
    <text evidence="6">The sequence shown here is derived from an EMBL/GenBank/DDBJ whole genome shotgun (WGS) entry which is preliminary data.</text>
</comment>
<evidence type="ECO:0000259" key="5">
    <source>
        <dbReference type="PROSITE" id="PS51730"/>
    </source>
</evidence>
<dbReference type="PANTHER" id="PTHR12327">
    <property type="entry name" value="ALPHA-TUBULIN N-ACETYLTRANSFERASE 1"/>
    <property type="match status" value="1"/>
</dbReference>
<dbReference type="STRING" id="1611254.A0A2G5STS2"/>
<evidence type="ECO:0000256" key="1">
    <source>
        <dbReference type="ARBA" id="ARBA00022679"/>
    </source>
</evidence>